<evidence type="ECO:0000256" key="5">
    <source>
        <dbReference type="ARBA" id="ARBA00022989"/>
    </source>
</evidence>
<keyword evidence="13" id="KW-1185">Reference proteome</keyword>
<dbReference type="InterPro" id="IPR039899">
    <property type="entry name" value="BET1_SNARE"/>
</dbReference>
<evidence type="ECO:0000256" key="7">
    <source>
        <dbReference type="ARBA" id="ARBA00023136"/>
    </source>
</evidence>
<dbReference type="CDD" id="cd15853">
    <property type="entry name" value="SNARE_Bet1"/>
    <property type="match status" value="1"/>
</dbReference>
<evidence type="ECO:0000256" key="4">
    <source>
        <dbReference type="ARBA" id="ARBA00022927"/>
    </source>
</evidence>
<dbReference type="Proteomes" id="UP001372834">
    <property type="component" value="Unassembled WGS sequence"/>
</dbReference>
<dbReference type="EMBL" id="JAWJWF010000050">
    <property type="protein sequence ID" value="KAK6618031.1"/>
    <property type="molecule type" value="Genomic_DNA"/>
</dbReference>
<evidence type="ECO:0000256" key="1">
    <source>
        <dbReference type="ARBA" id="ARBA00004394"/>
    </source>
</evidence>
<name>A0AAN8RSX5_POLSC</name>
<evidence type="ECO:0000313" key="11">
    <source>
        <dbReference type="EMBL" id="KAK6618031.1"/>
    </source>
</evidence>
<keyword evidence="5 9" id="KW-1133">Transmembrane helix</keyword>
<evidence type="ECO:0000259" key="10">
    <source>
        <dbReference type="PROSITE" id="PS50192"/>
    </source>
</evidence>
<protein>
    <recommendedName>
        <fullName evidence="10">t-SNARE coiled-coil homology domain-containing protein</fullName>
    </recommendedName>
</protein>
<dbReference type="PANTHER" id="PTHR12791">
    <property type="entry name" value="GOLGI SNARE BET1-RELATED"/>
    <property type="match status" value="1"/>
</dbReference>
<evidence type="ECO:0000256" key="3">
    <source>
        <dbReference type="ARBA" id="ARBA00022692"/>
    </source>
</evidence>
<feature type="transmembrane region" description="Helical" evidence="9">
    <location>
        <begin position="92"/>
        <end position="111"/>
    </location>
</feature>
<dbReference type="GO" id="GO:0015031">
    <property type="term" value="P:protein transport"/>
    <property type="evidence" value="ECO:0007669"/>
    <property type="project" value="UniProtKB-KW"/>
</dbReference>
<sequence length="112" mass="12973">MRRNYNNHGYQPLPTNINDRSNAIEEQNEELTEALGDKVHMLKSLTIDLGHEVKEHNKFLSGLDEDFERTGGFLGKTINRVVRLGKGSHNYYILYLLLFSGVVFLIIWILIR</sequence>
<keyword evidence="4" id="KW-0653">Protein transport</keyword>
<dbReference type="Gene3D" id="1.20.5.110">
    <property type="match status" value="1"/>
</dbReference>
<dbReference type="PROSITE" id="PS50192">
    <property type="entry name" value="T_SNARE"/>
    <property type="match status" value="1"/>
</dbReference>
<keyword evidence="7 9" id="KW-0472">Membrane</keyword>
<evidence type="ECO:0000256" key="2">
    <source>
        <dbReference type="ARBA" id="ARBA00022448"/>
    </source>
</evidence>
<dbReference type="Proteomes" id="UP001359485">
    <property type="component" value="Unassembled WGS sequence"/>
</dbReference>
<dbReference type="SUPFAM" id="SSF58038">
    <property type="entry name" value="SNARE fusion complex"/>
    <property type="match status" value="1"/>
</dbReference>
<dbReference type="GO" id="GO:0000139">
    <property type="term" value="C:Golgi membrane"/>
    <property type="evidence" value="ECO:0007669"/>
    <property type="project" value="UniProtKB-SubCell"/>
</dbReference>
<gene>
    <name evidence="12" type="ORF">RUM43_012390</name>
    <name evidence="11" type="ORF">RUM44_002473</name>
</gene>
<evidence type="ECO:0000313" key="12">
    <source>
        <dbReference type="EMBL" id="KAK6619633.1"/>
    </source>
</evidence>
<accession>A0AAN8RSX5</accession>
<evidence type="ECO:0000256" key="8">
    <source>
        <dbReference type="ARBA" id="ARBA00046280"/>
    </source>
</evidence>
<evidence type="ECO:0000313" key="14">
    <source>
        <dbReference type="Proteomes" id="UP001372834"/>
    </source>
</evidence>
<dbReference type="EMBL" id="JAWJWE010000040">
    <property type="protein sequence ID" value="KAK6619633.1"/>
    <property type="molecule type" value="Genomic_DNA"/>
</dbReference>
<dbReference type="InterPro" id="IPR000727">
    <property type="entry name" value="T_SNARE_dom"/>
</dbReference>
<proteinExistence type="predicted"/>
<comment type="caution">
    <text evidence="12">The sequence shown here is derived from an EMBL/GenBank/DDBJ whole genome shotgun (WGS) entry which is preliminary data.</text>
</comment>
<evidence type="ECO:0000313" key="13">
    <source>
        <dbReference type="Proteomes" id="UP001359485"/>
    </source>
</evidence>
<feature type="domain" description="T-SNARE coiled-coil homology" evidence="10">
    <location>
        <begin position="22"/>
        <end position="84"/>
    </location>
</feature>
<keyword evidence="6" id="KW-0333">Golgi apparatus</keyword>
<evidence type="ECO:0000256" key="9">
    <source>
        <dbReference type="SAM" id="Phobius"/>
    </source>
</evidence>
<keyword evidence="3 9" id="KW-0812">Transmembrane</keyword>
<comment type="subcellular location">
    <subcellularLocation>
        <location evidence="8">Endomembrane system</location>
        <topology evidence="8">Single-pass type IV membrane protein</topology>
    </subcellularLocation>
    <subcellularLocation>
        <location evidence="1">Golgi apparatus membrane</location>
    </subcellularLocation>
</comment>
<dbReference type="SMART" id="SM00397">
    <property type="entry name" value="t_SNARE"/>
    <property type="match status" value="1"/>
</dbReference>
<reference evidence="12 14" key="1">
    <citation type="submission" date="2023-10" db="EMBL/GenBank/DDBJ databases">
        <title>Genomes of two closely related lineages of the louse Polyplax serrata with different host specificities.</title>
        <authorList>
            <person name="Martinu J."/>
            <person name="Tarabai H."/>
            <person name="Stefka J."/>
            <person name="Hypsa V."/>
        </authorList>
    </citation>
    <scope>NUCLEOTIDE SEQUENCE [LARGE SCALE GENOMIC DNA]</scope>
    <source>
        <strain evidence="11">98ZLc_SE</strain>
        <strain evidence="12">HR10_N</strain>
    </source>
</reference>
<keyword evidence="2" id="KW-0813">Transport</keyword>
<organism evidence="12 14">
    <name type="scientific">Polyplax serrata</name>
    <name type="common">Common mouse louse</name>
    <dbReference type="NCBI Taxonomy" id="468196"/>
    <lineage>
        <taxon>Eukaryota</taxon>
        <taxon>Metazoa</taxon>
        <taxon>Ecdysozoa</taxon>
        <taxon>Arthropoda</taxon>
        <taxon>Hexapoda</taxon>
        <taxon>Insecta</taxon>
        <taxon>Pterygota</taxon>
        <taxon>Neoptera</taxon>
        <taxon>Paraneoptera</taxon>
        <taxon>Psocodea</taxon>
        <taxon>Troctomorpha</taxon>
        <taxon>Phthiraptera</taxon>
        <taxon>Anoplura</taxon>
        <taxon>Polyplacidae</taxon>
        <taxon>Polyplax</taxon>
    </lineage>
</organism>
<evidence type="ECO:0000256" key="6">
    <source>
        <dbReference type="ARBA" id="ARBA00023034"/>
    </source>
</evidence>
<dbReference type="AlphaFoldDB" id="A0AAN8RSX5"/>